<dbReference type="InterPro" id="IPR032675">
    <property type="entry name" value="LRR_dom_sf"/>
</dbReference>
<dbReference type="OrthoDB" id="3042049at2759"/>
<evidence type="ECO:0000313" key="1">
    <source>
        <dbReference type="EMBL" id="RDB21654.1"/>
    </source>
</evidence>
<dbReference type="Proteomes" id="UP000076154">
    <property type="component" value="Unassembled WGS sequence"/>
</dbReference>
<dbReference type="InParanoid" id="A0A369JQL0"/>
<dbReference type="Gene3D" id="1.20.1280.50">
    <property type="match status" value="1"/>
</dbReference>
<dbReference type="EMBL" id="LUEZ02000054">
    <property type="protein sequence ID" value="RDB21654.1"/>
    <property type="molecule type" value="Genomic_DNA"/>
</dbReference>
<organism evidence="1 2">
    <name type="scientific">Hypsizygus marmoreus</name>
    <name type="common">White beech mushroom</name>
    <name type="synonym">Agaricus marmoreus</name>
    <dbReference type="NCBI Taxonomy" id="39966"/>
    <lineage>
        <taxon>Eukaryota</taxon>
        <taxon>Fungi</taxon>
        <taxon>Dikarya</taxon>
        <taxon>Basidiomycota</taxon>
        <taxon>Agaricomycotina</taxon>
        <taxon>Agaricomycetes</taxon>
        <taxon>Agaricomycetidae</taxon>
        <taxon>Agaricales</taxon>
        <taxon>Tricholomatineae</taxon>
        <taxon>Lyophyllaceae</taxon>
        <taxon>Hypsizygus</taxon>
    </lineage>
</organism>
<evidence type="ECO:0000313" key="2">
    <source>
        <dbReference type="Proteomes" id="UP000076154"/>
    </source>
</evidence>
<protein>
    <submittedName>
        <fullName evidence="1">Uncharacterized protein</fullName>
    </submittedName>
</protein>
<sequence length="464" mass="52141">MYTFTSQSTLPPELLAKIFVHCFRGDEYVDEHSGNIGPAVELPRLAGSLPWTLGHICSRWRYVALHEPRLWNRIFIDYNFYAHDMDEFEKLVQPLSRMMELVVSRSARVPLTIFIRSAMEDDELYSQRSFQSLIRPYLERIAHLDLFVTSALHVVDFLRQPSGTAQALESATIMVIQNIDSALRSAGVFEGALALRRLTLYGLYPPLAVPRSSALPGDFKVPWSQLTHLTLTVGYISPVAAHDLLAKCHNLRVCHISISDSAVSHTTPRSVHVRNCSLIMVPQLQQLILDPETATAASEFFQAVLCPSLNSLIQPIGVLARLSYSVLSSFILRSHCELLELDINGCDEDVVPLLEVLCHLKKMRICELLPSRAVEHIAARRFNPALQVIDFGVESVDILAKFVDGLEDALFATPEKQPIFKEITVTVVAGFASVEDAFLVQKARCDDFMERWQGEEMKLKVNLD</sequence>
<name>A0A369JQL0_HYPMA</name>
<dbReference type="AlphaFoldDB" id="A0A369JQL0"/>
<comment type="caution">
    <text evidence="1">The sequence shown here is derived from an EMBL/GenBank/DDBJ whole genome shotgun (WGS) entry which is preliminary data.</text>
</comment>
<proteinExistence type="predicted"/>
<dbReference type="SUPFAM" id="SSF52047">
    <property type="entry name" value="RNI-like"/>
    <property type="match status" value="1"/>
</dbReference>
<keyword evidence="2" id="KW-1185">Reference proteome</keyword>
<dbReference type="Gene3D" id="3.80.10.10">
    <property type="entry name" value="Ribonuclease Inhibitor"/>
    <property type="match status" value="1"/>
</dbReference>
<reference evidence="1" key="1">
    <citation type="submission" date="2018-04" db="EMBL/GenBank/DDBJ databases">
        <title>Whole genome sequencing of Hypsizygus marmoreus.</title>
        <authorList>
            <person name="Choi I.-G."/>
            <person name="Min B."/>
            <person name="Kim J.-G."/>
            <person name="Kim S."/>
            <person name="Oh Y.-L."/>
            <person name="Kong W.-S."/>
            <person name="Park H."/>
            <person name="Jeong J."/>
            <person name="Song E.-S."/>
        </authorList>
    </citation>
    <scope>NUCLEOTIDE SEQUENCE [LARGE SCALE GENOMIC DNA]</scope>
    <source>
        <strain evidence="1">51987-8</strain>
    </source>
</reference>
<accession>A0A369JQL0</accession>
<gene>
    <name evidence="1" type="ORF">Hypma_011252</name>
</gene>